<dbReference type="AlphaFoldDB" id="A0A8C6H4S9"/>
<dbReference type="PANTHER" id="PTHR36462:SF1">
    <property type="entry name" value="CHROMOSOME 12 OPEN READING FRAME 71"/>
    <property type="match status" value="1"/>
</dbReference>
<protein>
    <submittedName>
        <fullName evidence="1">RIKEN cDNA 1700034J05 gene</fullName>
    </submittedName>
</protein>
<dbReference type="Proteomes" id="UP000694415">
    <property type="component" value="Unplaced"/>
</dbReference>
<keyword evidence="2" id="KW-1185">Reference proteome</keyword>
<dbReference type="Ensembl" id="ENSMSIT00000020565.1">
    <property type="protein sequence ID" value="ENSMSIP00000016193.1"/>
    <property type="gene ID" value="ENSMSIG00000013928.1"/>
</dbReference>
<name>A0A8C6H4S9_MUSSI</name>
<accession>A0A8C6H4S9</accession>
<evidence type="ECO:0000313" key="2">
    <source>
        <dbReference type="Proteomes" id="UP000694415"/>
    </source>
</evidence>
<dbReference type="PANTHER" id="PTHR36462">
    <property type="entry name" value="CHROMOSOME 12 OPEN READING FRAME 71"/>
    <property type="match status" value="1"/>
</dbReference>
<proteinExistence type="predicted"/>
<dbReference type="GeneTree" id="ENSGT00390000018322"/>
<organism evidence="1 2">
    <name type="scientific">Mus spicilegus</name>
    <name type="common">Mound-building mouse</name>
    <dbReference type="NCBI Taxonomy" id="10103"/>
    <lineage>
        <taxon>Eukaryota</taxon>
        <taxon>Metazoa</taxon>
        <taxon>Chordata</taxon>
        <taxon>Craniata</taxon>
        <taxon>Vertebrata</taxon>
        <taxon>Euteleostomi</taxon>
        <taxon>Mammalia</taxon>
        <taxon>Eutheria</taxon>
        <taxon>Euarchontoglires</taxon>
        <taxon>Glires</taxon>
        <taxon>Rodentia</taxon>
        <taxon>Myomorpha</taxon>
        <taxon>Muroidea</taxon>
        <taxon>Muridae</taxon>
        <taxon>Murinae</taxon>
        <taxon>Mus</taxon>
        <taxon>Mus</taxon>
    </lineage>
</organism>
<evidence type="ECO:0000313" key="1">
    <source>
        <dbReference type="Ensembl" id="ENSMSIP00000016193.1"/>
    </source>
</evidence>
<dbReference type="Pfam" id="PF15480">
    <property type="entry name" value="DUF4640"/>
    <property type="match status" value="1"/>
</dbReference>
<sequence length="326" mass="37658">MWAALRSGHDRVSRIKENLRLDTLSTMTTSPSSSDYSSTEDSIYECKSNQSASVGYYPSENTFSYEDLVSREETASVDSLVHFLPPVQSTWRTESLRRLFRKRDQVEHDPEQFSKLSITLAWDIDVDSNHADSLANLDLNAHSQWMDKWPEDKTKLTPCKLYNLVQKLEIFLGKEKGGQHDGCVLPESTQKEDVHLNSTTPPHTAQVSPKERDVCQDLSKHRSLENEDICQVLEDPPRLLKDEVVEIRQASESSLETSSVSSPQPEGASRSHNIFCMNFRWVFQWLRTQIFSRWRRERPSQATNTWHQKAVRNIHSLRSNRIQPQE</sequence>
<reference evidence="1" key="2">
    <citation type="submission" date="2025-09" db="UniProtKB">
        <authorList>
            <consortium name="Ensembl"/>
        </authorList>
    </citation>
    <scope>IDENTIFICATION</scope>
</reference>
<reference evidence="1" key="1">
    <citation type="submission" date="2025-08" db="UniProtKB">
        <authorList>
            <consortium name="Ensembl"/>
        </authorList>
    </citation>
    <scope>IDENTIFICATION</scope>
</reference>
<dbReference type="InterPro" id="IPR027908">
    <property type="entry name" value="DUF4640"/>
</dbReference>